<proteinExistence type="predicted"/>
<keyword evidence="2" id="KW-1185">Reference proteome</keyword>
<dbReference type="Proteomes" id="UP000616201">
    <property type="component" value="Unassembled WGS sequence"/>
</dbReference>
<protein>
    <recommendedName>
        <fullName evidence="3">WbqC-like protein family protein</fullName>
    </recommendedName>
</protein>
<dbReference type="EMBL" id="PRDK01000001">
    <property type="protein sequence ID" value="MBE8712218.1"/>
    <property type="molecule type" value="Genomic_DNA"/>
</dbReference>
<reference evidence="1" key="1">
    <citation type="submission" date="2018-02" db="EMBL/GenBank/DDBJ databases">
        <authorList>
            <person name="Vasarhelyi B.M."/>
            <person name="Deshmukh S."/>
            <person name="Balint B."/>
            <person name="Kukolya J."/>
        </authorList>
    </citation>
    <scope>NUCLEOTIDE SEQUENCE</scope>
    <source>
        <strain evidence="1">KB22</strain>
    </source>
</reference>
<evidence type="ECO:0000313" key="2">
    <source>
        <dbReference type="Proteomes" id="UP000616201"/>
    </source>
</evidence>
<evidence type="ECO:0000313" key="1">
    <source>
        <dbReference type="EMBL" id="MBE8712218.1"/>
    </source>
</evidence>
<dbReference type="RefSeq" id="WP_196934560.1">
    <property type="nucleotide sequence ID" value="NZ_MU158698.1"/>
</dbReference>
<name>A0A928UUR8_9SPHI</name>
<evidence type="ECO:0008006" key="3">
    <source>
        <dbReference type="Google" id="ProtNLM"/>
    </source>
</evidence>
<comment type="caution">
    <text evidence="1">The sequence shown here is derived from an EMBL/GenBank/DDBJ whole genome shotgun (WGS) entry which is preliminary data.</text>
</comment>
<accession>A0A928UUR8</accession>
<organism evidence="1 2">
    <name type="scientific">Sphingobacterium hungaricum</name>
    <dbReference type="NCBI Taxonomy" id="2082723"/>
    <lineage>
        <taxon>Bacteria</taxon>
        <taxon>Pseudomonadati</taxon>
        <taxon>Bacteroidota</taxon>
        <taxon>Sphingobacteriia</taxon>
        <taxon>Sphingobacteriales</taxon>
        <taxon>Sphingobacteriaceae</taxon>
        <taxon>Sphingobacterium</taxon>
    </lineage>
</organism>
<sequence>MQGKLLLPAYYMPPISYFQAIVQQPDEIVIDQSEHYPKQTYRTRTRIGTANGILELFVPILHGRKTHIPMKDVKISDDHPWQRLHWQSIQTAYRSSAYFEYYEDDLNYFYENKFEYLVDYNAQQVKLFLKMLKIKREVSFSETFEPYNTEEIDYRRGIHPKQVLDIDSIKPYHQVFEDRQGFIPNLSILDLLCNQGPQSKNFL</sequence>
<dbReference type="AlphaFoldDB" id="A0A928UUR8"/>
<gene>
    <name evidence="1" type="ORF">C4F49_00805</name>
</gene>
<dbReference type="InterPro" id="IPR014985">
    <property type="entry name" value="WbqC"/>
</dbReference>
<dbReference type="Pfam" id="PF08889">
    <property type="entry name" value="WbqC"/>
    <property type="match status" value="1"/>
</dbReference>